<dbReference type="InterPro" id="IPR039425">
    <property type="entry name" value="RNA_pol_sigma-70-like"/>
</dbReference>
<protein>
    <submittedName>
        <fullName evidence="7">RNA polymerase sigma-70 factor (ECF subfamily)</fullName>
    </submittedName>
</protein>
<dbReference type="Gene3D" id="1.10.1740.10">
    <property type="match status" value="1"/>
</dbReference>
<reference evidence="7 8" key="1">
    <citation type="submission" date="2018-07" db="EMBL/GenBank/DDBJ databases">
        <title>Leeuwenhoekiella genomics.</title>
        <authorList>
            <person name="Tahon G."/>
            <person name="Willems A."/>
        </authorList>
    </citation>
    <scope>NUCLEOTIDE SEQUENCE [LARGE SCALE GENOMIC DNA]</scope>
    <source>
        <strain evidence="7 8">LMG 29608</strain>
    </source>
</reference>
<dbReference type="InterPro" id="IPR013325">
    <property type="entry name" value="RNA_pol_sigma_r2"/>
</dbReference>
<evidence type="ECO:0000259" key="5">
    <source>
        <dbReference type="Pfam" id="PF04542"/>
    </source>
</evidence>
<dbReference type="InterPro" id="IPR036388">
    <property type="entry name" value="WH-like_DNA-bd_sf"/>
</dbReference>
<evidence type="ECO:0000256" key="2">
    <source>
        <dbReference type="ARBA" id="ARBA00023015"/>
    </source>
</evidence>
<evidence type="ECO:0000256" key="3">
    <source>
        <dbReference type="ARBA" id="ARBA00023082"/>
    </source>
</evidence>
<keyword evidence="3" id="KW-0731">Sigma factor</keyword>
<evidence type="ECO:0000256" key="4">
    <source>
        <dbReference type="ARBA" id="ARBA00023163"/>
    </source>
</evidence>
<proteinExistence type="inferred from homology"/>
<dbReference type="Proteomes" id="UP000289859">
    <property type="component" value="Unassembled WGS sequence"/>
</dbReference>
<keyword evidence="8" id="KW-1185">Reference proteome</keyword>
<dbReference type="GO" id="GO:0003677">
    <property type="term" value="F:DNA binding"/>
    <property type="evidence" value="ECO:0007669"/>
    <property type="project" value="InterPro"/>
</dbReference>
<dbReference type="SUPFAM" id="SSF88946">
    <property type="entry name" value="Sigma2 domain of RNA polymerase sigma factors"/>
    <property type="match status" value="1"/>
</dbReference>
<gene>
    <name evidence="7" type="ORF">DSM02_2403</name>
</gene>
<dbReference type="InterPro" id="IPR007627">
    <property type="entry name" value="RNA_pol_sigma70_r2"/>
</dbReference>
<accession>A0A4Q0P1Z8</accession>
<dbReference type="CDD" id="cd06171">
    <property type="entry name" value="Sigma70_r4"/>
    <property type="match status" value="1"/>
</dbReference>
<keyword evidence="4" id="KW-0804">Transcription</keyword>
<dbReference type="SUPFAM" id="SSF88659">
    <property type="entry name" value="Sigma3 and sigma4 domains of RNA polymerase sigma factors"/>
    <property type="match status" value="1"/>
</dbReference>
<dbReference type="PANTHER" id="PTHR43133:SF46">
    <property type="entry name" value="RNA POLYMERASE SIGMA-70 FACTOR ECF SUBFAMILY"/>
    <property type="match status" value="1"/>
</dbReference>
<dbReference type="InterPro" id="IPR014284">
    <property type="entry name" value="RNA_pol_sigma-70_dom"/>
</dbReference>
<dbReference type="InterPro" id="IPR014327">
    <property type="entry name" value="RNA_pol_sigma70_bacteroid"/>
</dbReference>
<dbReference type="InterPro" id="IPR013324">
    <property type="entry name" value="RNA_pol_sigma_r3/r4-like"/>
</dbReference>
<dbReference type="EMBL" id="QOVK01000010">
    <property type="protein sequence ID" value="RXG20550.1"/>
    <property type="molecule type" value="Genomic_DNA"/>
</dbReference>
<dbReference type="GO" id="GO:0016987">
    <property type="term" value="F:sigma factor activity"/>
    <property type="evidence" value="ECO:0007669"/>
    <property type="project" value="UniProtKB-KW"/>
</dbReference>
<dbReference type="Pfam" id="PF04542">
    <property type="entry name" value="Sigma70_r2"/>
    <property type="match status" value="1"/>
</dbReference>
<evidence type="ECO:0000313" key="8">
    <source>
        <dbReference type="Proteomes" id="UP000289859"/>
    </source>
</evidence>
<dbReference type="GO" id="GO:0006352">
    <property type="term" value="P:DNA-templated transcription initiation"/>
    <property type="evidence" value="ECO:0007669"/>
    <property type="project" value="InterPro"/>
</dbReference>
<dbReference type="Gene3D" id="1.10.10.10">
    <property type="entry name" value="Winged helix-like DNA-binding domain superfamily/Winged helix DNA-binding domain"/>
    <property type="match status" value="1"/>
</dbReference>
<evidence type="ECO:0000259" key="6">
    <source>
        <dbReference type="Pfam" id="PF08281"/>
    </source>
</evidence>
<name>A0A4Q0P1Z8_9FLAO</name>
<evidence type="ECO:0000313" key="7">
    <source>
        <dbReference type="EMBL" id="RXG20550.1"/>
    </source>
</evidence>
<dbReference type="AlphaFoldDB" id="A0A4Q0P1Z8"/>
<keyword evidence="2" id="KW-0805">Transcription regulation</keyword>
<dbReference type="InterPro" id="IPR013249">
    <property type="entry name" value="RNA_pol_sigma70_r4_t2"/>
</dbReference>
<dbReference type="NCBIfam" id="TIGR02985">
    <property type="entry name" value="Sig70_bacteroi1"/>
    <property type="match status" value="1"/>
</dbReference>
<sequence>MQDYNVFSFFTFFVTSTYQMQRQILQYSDQELQQLLHENPKRGFDRVFECYWKRLFSYAYQIYADDTICEDIVQEVFVSLWEKLENTTIINLEGYLFRAVKYKVFTHLRDLKFTQDHQDILDEIAMPSRAETNLDYNDFETLVHREIDRLPPKCRTVFMLSRFEEVSNAEIAEKLNISIRTVEKHISDALKHLKSNLPVRELSLIITLMFQ</sequence>
<evidence type="ECO:0000256" key="1">
    <source>
        <dbReference type="ARBA" id="ARBA00010641"/>
    </source>
</evidence>
<comment type="caution">
    <text evidence="7">The sequence shown here is derived from an EMBL/GenBank/DDBJ whole genome shotgun (WGS) entry which is preliminary data.</text>
</comment>
<dbReference type="PANTHER" id="PTHR43133">
    <property type="entry name" value="RNA POLYMERASE ECF-TYPE SIGMA FACTO"/>
    <property type="match status" value="1"/>
</dbReference>
<dbReference type="NCBIfam" id="TIGR02937">
    <property type="entry name" value="sigma70-ECF"/>
    <property type="match status" value="1"/>
</dbReference>
<comment type="similarity">
    <text evidence="1">Belongs to the sigma-70 factor family. ECF subfamily.</text>
</comment>
<feature type="domain" description="RNA polymerase sigma factor 70 region 4 type 2" evidence="6">
    <location>
        <begin position="143"/>
        <end position="193"/>
    </location>
</feature>
<feature type="domain" description="RNA polymerase sigma-70 region 2" evidence="5">
    <location>
        <begin position="48"/>
        <end position="112"/>
    </location>
</feature>
<organism evidence="7 8">
    <name type="scientific">Leeuwenhoekiella polynyae</name>
    <dbReference type="NCBI Taxonomy" id="1550906"/>
    <lineage>
        <taxon>Bacteria</taxon>
        <taxon>Pseudomonadati</taxon>
        <taxon>Bacteroidota</taxon>
        <taxon>Flavobacteriia</taxon>
        <taxon>Flavobacteriales</taxon>
        <taxon>Flavobacteriaceae</taxon>
        <taxon>Leeuwenhoekiella</taxon>
    </lineage>
</organism>
<dbReference type="Pfam" id="PF08281">
    <property type="entry name" value="Sigma70_r4_2"/>
    <property type="match status" value="1"/>
</dbReference>